<feature type="non-terminal residue" evidence="1">
    <location>
        <position position="79"/>
    </location>
</feature>
<organism evidence="1">
    <name type="scientific">marine metagenome</name>
    <dbReference type="NCBI Taxonomy" id="408172"/>
    <lineage>
        <taxon>unclassified sequences</taxon>
        <taxon>metagenomes</taxon>
        <taxon>ecological metagenomes</taxon>
    </lineage>
</organism>
<dbReference type="SUPFAM" id="SSF100950">
    <property type="entry name" value="NagB/RpiA/CoA transferase-like"/>
    <property type="match status" value="1"/>
</dbReference>
<gene>
    <name evidence="1" type="ORF">METZ01_LOCUS511061</name>
</gene>
<proteinExistence type="predicted"/>
<accession>A0A383EMX7</accession>
<dbReference type="EMBL" id="UINC01227362">
    <property type="protein sequence ID" value="SVE58207.1"/>
    <property type="molecule type" value="Genomic_DNA"/>
</dbReference>
<sequence>MLTRTFESIETWAENLARLWVERLQAQPDIRICLAAGNTPVPVCEAMVRAYRAGDASFSKATIFALDEYGELNPEDAGR</sequence>
<name>A0A383EMX7_9ZZZZ</name>
<evidence type="ECO:0008006" key="2">
    <source>
        <dbReference type="Google" id="ProtNLM"/>
    </source>
</evidence>
<evidence type="ECO:0000313" key="1">
    <source>
        <dbReference type="EMBL" id="SVE58207.1"/>
    </source>
</evidence>
<dbReference type="InterPro" id="IPR037171">
    <property type="entry name" value="NagB/RpiA_transferase-like"/>
</dbReference>
<protein>
    <recommendedName>
        <fullName evidence="2">Glucosamine/galactosamine-6-phosphate isomerase domain-containing protein</fullName>
    </recommendedName>
</protein>
<dbReference type="AlphaFoldDB" id="A0A383EMX7"/>
<dbReference type="Gene3D" id="3.40.50.1360">
    <property type="match status" value="1"/>
</dbReference>
<reference evidence="1" key="1">
    <citation type="submission" date="2018-05" db="EMBL/GenBank/DDBJ databases">
        <authorList>
            <person name="Lanie J.A."/>
            <person name="Ng W.-L."/>
            <person name="Kazmierczak K.M."/>
            <person name="Andrzejewski T.M."/>
            <person name="Davidsen T.M."/>
            <person name="Wayne K.J."/>
            <person name="Tettelin H."/>
            <person name="Glass J.I."/>
            <person name="Rusch D."/>
            <person name="Podicherti R."/>
            <person name="Tsui H.-C.T."/>
            <person name="Winkler M.E."/>
        </authorList>
    </citation>
    <scope>NUCLEOTIDE SEQUENCE</scope>
</reference>